<dbReference type="InterPro" id="IPR036412">
    <property type="entry name" value="HAD-like_sf"/>
</dbReference>
<dbReference type="NCBIfam" id="TIGR01548">
    <property type="entry name" value="HAD-SF-IA-hyp1"/>
    <property type="match status" value="1"/>
</dbReference>
<dbReference type="CDD" id="cd01427">
    <property type="entry name" value="HAD_like"/>
    <property type="match status" value="1"/>
</dbReference>
<dbReference type="Gene3D" id="3.40.50.1000">
    <property type="entry name" value="HAD superfamily/HAD-like"/>
    <property type="match status" value="1"/>
</dbReference>
<dbReference type="STRING" id="197221.gene:10746883"/>
<dbReference type="EnsemblBacteria" id="BAC07853">
    <property type="protein sequence ID" value="BAC07853"/>
    <property type="gene ID" value="BAC07853"/>
</dbReference>
<dbReference type="InterPro" id="IPR006439">
    <property type="entry name" value="HAD-SF_hydro_IA"/>
</dbReference>
<dbReference type="InterPro" id="IPR006438">
    <property type="entry name" value="HAD-SF_TIGR01548"/>
</dbReference>
<dbReference type="eggNOG" id="COG0546">
    <property type="taxonomic scope" value="Bacteria"/>
</dbReference>
<dbReference type="AlphaFoldDB" id="Q8DM23"/>
<evidence type="ECO:0000313" key="1">
    <source>
        <dbReference type="EMBL" id="BAC07853.1"/>
    </source>
</evidence>
<protein>
    <submittedName>
        <fullName evidence="1">Imidazoleglycerol-phosphate dehydratase</fullName>
    </submittedName>
</protein>
<reference evidence="1 2" key="1">
    <citation type="journal article" date="2002" name="DNA Res.">
        <title>Complete genome structure of the thermophilic cyanobacterium Thermosynechococcus elongatus BP-1.</title>
        <authorList>
            <person name="Nakamura Y."/>
            <person name="Kaneko T."/>
            <person name="Sato S."/>
            <person name="Ikeuchi M."/>
            <person name="Katoh H."/>
            <person name="Sasamoto S."/>
            <person name="Watanabe A."/>
            <person name="Iriguchi M."/>
            <person name="Kawashima K."/>
            <person name="Kimura T."/>
            <person name="Kishida Y."/>
            <person name="Kiyokawa C."/>
            <person name="Kohara M."/>
            <person name="Matsumoto M."/>
            <person name="Matsuno A."/>
            <person name="Nakazaki N."/>
            <person name="Shimpo S."/>
            <person name="Sugimoto M."/>
            <person name="Takeuchi C."/>
            <person name="Yamada M."/>
            <person name="Tabata S."/>
        </authorList>
    </citation>
    <scope>NUCLEOTIDE SEQUENCE [LARGE SCALE GENOMIC DNA]</scope>
    <source>
        <strain evidence="2">IAM M-273 / NIES-2133 / BP-1</strain>
    </source>
</reference>
<sequence length="251" mass="28197">MIRDVSRSYRRALADTVEHFTGGAYRPSQKEIDDLKAEGCWNNDWEGARELIYRYFERQGSPRSQVPLDYKRLVIFFEERYSGKDWSGYIQDEPLLVDVAYFQTLDQAQIHWGFVSGAPRDSAEYVLKHRLGLAQPLLIAMEDAPGKPDPTGLRMAYRQVTDQETIPAFYVGDTVADMQTVANARKEQATTPWIALGVIPPHVKPEDRQLYGDRLRAAGASAVFERTCDITPAVVAAFLGQLAAHDSNGGQ</sequence>
<evidence type="ECO:0000313" key="2">
    <source>
        <dbReference type="Proteomes" id="UP000000440"/>
    </source>
</evidence>
<gene>
    <name evidence="1" type="ordered locus">tll0300</name>
</gene>
<dbReference type="NCBIfam" id="TIGR01549">
    <property type="entry name" value="HAD-SF-IA-v1"/>
    <property type="match status" value="1"/>
</dbReference>
<name>Q8DM23_THEVB</name>
<dbReference type="Proteomes" id="UP000000440">
    <property type="component" value="Chromosome"/>
</dbReference>
<keyword evidence="2" id="KW-1185">Reference proteome</keyword>
<dbReference type="InterPro" id="IPR023214">
    <property type="entry name" value="HAD_sf"/>
</dbReference>
<organism evidence="1 2">
    <name type="scientific">Thermosynechococcus vestitus (strain NIES-2133 / IAM M-273 / BP-1)</name>
    <dbReference type="NCBI Taxonomy" id="197221"/>
    <lineage>
        <taxon>Bacteria</taxon>
        <taxon>Bacillati</taxon>
        <taxon>Cyanobacteriota</taxon>
        <taxon>Cyanophyceae</taxon>
        <taxon>Acaryochloridales</taxon>
        <taxon>Thermosynechococcaceae</taxon>
        <taxon>Thermosynechococcus</taxon>
    </lineage>
</organism>
<proteinExistence type="predicted"/>
<dbReference type="Pfam" id="PF00702">
    <property type="entry name" value="Hydrolase"/>
    <property type="match status" value="1"/>
</dbReference>
<dbReference type="KEGG" id="tel:tll0300"/>
<dbReference type="SUPFAM" id="SSF56784">
    <property type="entry name" value="HAD-like"/>
    <property type="match status" value="1"/>
</dbReference>
<dbReference type="EMBL" id="BA000039">
    <property type="protein sequence ID" value="BAC07853.1"/>
    <property type="molecule type" value="Genomic_DNA"/>
</dbReference>
<dbReference type="PATRIC" id="fig|197221.4.peg.314"/>
<accession>Q8DM23</accession>